<reference evidence="3" key="1">
    <citation type="journal article" date="2019" name="Int. J. Syst. Evol. Microbiol.">
        <title>The Global Catalogue of Microorganisms (GCM) 10K type strain sequencing project: providing services to taxonomists for standard genome sequencing and annotation.</title>
        <authorList>
            <consortium name="The Broad Institute Genomics Platform"/>
            <consortium name="The Broad Institute Genome Sequencing Center for Infectious Disease"/>
            <person name="Wu L."/>
            <person name="Ma J."/>
        </authorList>
    </citation>
    <scope>NUCLEOTIDE SEQUENCE [LARGE SCALE GENOMIC DNA]</scope>
    <source>
        <strain evidence="3">JCM 16902</strain>
    </source>
</reference>
<evidence type="ECO:0000313" key="2">
    <source>
        <dbReference type="EMBL" id="GAA3597144.1"/>
    </source>
</evidence>
<evidence type="ECO:0000313" key="3">
    <source>
        <dbReference type="Proteomes" id="UP001501074"/>
    </source>
</evidence>
<name>A0ABP6Z2J1_9ACTN</name>
<evidence type="ECO:0000256" key="1">
    <source>
        <dbReference type="SAM" id="Phobius"/>
    </source>
</evidence>
<sequence>MDNLKDILDSAVLMEDAPVDPSADLARARGHLRRRRMTRAGAGAAGLVVIAAVGGALVASGTEKAATVPAIASAPATTTARTKDDSLPAIALVAYTGEQVPGYQVGFVPKGWEIQGGSSTVLAIAPKGFKNQDVHQWVGKIAVLLESKDASPDHEPVTQADLEAWGMEGENLETTVAEVTVNGNQAWLTRPKTPDKSTTVSVAFADDKGHNVVVQGPSSLNWDDAQWIKFAQSVKVLKNAEAGRG</sequence>
<keyword evidence="3" id="KW-1185">Reference proteome</keyword>
<dbReference type="EMBL" id="BAAAZO010000002">
    <property type="protein sequence ID" value="GAA3597144.1"/>
    <property type="molecule type" value="Genomic_DNA"/>
</dbReference>
<keyword evidence="1" id="KW-0812">Transmembrane</keyword>
<dbReference type="Proteomes" id="UP001501074">
    <property type="component" value="Unassembled WGS sequence"/>
</dbReference>
<gene>
    <name evidence="2" type="ORF">GCM10022223_10420</name>
</gene>
<accession>A0ABP6Z2J1</accession>
<proteinExistence type="predicted"/>
<dbReference type="RefSeq" id="WP_231489425.1">
    <property type="nucleotide sequence ID" value="NZ_BAAAZO010000002.1"/>
</dbReference>
<keyword evidence="1" id="KW-1133">Transmembrane helix</keyword>
<feature type="transmembrane region" description="Helical" evidence="1">
    <location>
        <begin position="37"/>
        <end position="59"/>
    </location>
</feature>
<protein>
    <submittedName>
        <fullName evidence="2">Uncharacterized protein</fullName>
    </submittedName>
</protein>
<organism evidence="2 3">
    <name type="scientific">Kineosporia mesophila</name>
    <dbReference type="NCBI Taxonomy" id="566012"/>
    <lineage>
        <taxon>Bacteria</taxon>
        <taxon>Bacillati</taxon>
        <taxon>Actinomycetota</taxon>
        <taxon>Actinomycetes</taxon>
        <taxon>Kineosporiales</taxon>
        <taxon>Kineosporiaceae</taxon>
        <taxon>Kineosporia</taxon>
    </lineage>
</organism>
<comment type="caution">
    <text evidence="2">The sequence shown here is derived from an EMBL/GenBank/DDBJ whole genome shotgun (WGS) entry which is preliminary data.</text>
</comment>
<keyword evidence="1" id="KW-0472">Membrane</keyword>